<sequence>MSTKKVIYTTVVGHSYAKQAEANQNKPDSIKTCMIDRILFVARPKITPLKANFSKAGITSWAKENPKPTQINVKTI</sequence>
<comment type="caution">
    <text evidence="1">The sequence shown here is derived from an EMBL/GenBank/DDBJ whole genome shotgun (WGS) entry which is preliminary data.</text>
</comment>
<reference evidence="1 2" key="2">
    <citation type="journal article" date="2019" name="G3 (Bethesda)">
        <title>Hybrid Assembly of the Genome of the Entomopathogenic Nematode Steinernema carpocapsae Identifies the X-Chromosome.</title>
        <authorList>
            <person name="Serra L."/>
            <person name="Macchietto M."/>
            <person name="Macias-Munoz A."/>
            <person name="McGill C.J."/>
            <person name="Rodriguez I.M."/>
            <person name="Rodriguez B."/>
            <person name="Murad R."/>
            <person name="Mortazavi A."/>
        </authorList>
    </citation>
    <scope>NUCLEOTIDE SEQUENCE [LARGE SCALE GENOMIC DNA]</scope>
    <source>
        <strain evidence="1 2">ALL</strain>
    </source>
</reference>
<protein>
    <submittedName>
        <fullName evidence="1">Uncharacterized protein</fullName>
    </submittedName>
</protein>
<proteinExistence type="predicted"/>
<gene>
    <name evidence="1" type="ORF">L596_002454</name>
</gene>
<accession>A0A4U8UPJ8</accession>
<keyword evidence="2" id="KW-1185">Reference proteome</keyword>
<reference evidence="1 2" key="1">
    <citation type="journal article" date="2015" name="Genome Biol.">
        <title>Comparative genomics of Steinernema reveals deeply conserved gene regulatory networks.</title>
        <authorList>
            <person name="Dillman A.R."/>
            <person name="Macchietto M."/>
            <person name="Porter C.F."/>
            <person name="Rogers A."/>
            <person name="Williams B."/>
            <person name="Antoshechkin I."/>
            <person name="Lee M.M."/>
            <person name="Goodwin Z."/>
            <person name="Lu X."/>
            <person name="Lewis E.E."/>
            <person name="Goodrich-Blair H."/>
            <person name="Stock S.P."/>
            <person name="Adams B.J."/>
            <person name="Sternberg P.W."/>
            <person name="Mortazavi A."/>
        </authorList>
    </citation>
    <scope>NUCLEOTIDE SEQUENCE [LARGE SCALE GENOMIC DNA]</scope>
    <source>
        <strain evidence="1 2">ALL</strain>
    </source>
</reference>
<dbReference type="EMBL" id="AZBU02000001">
    <property type="protein sequence ID" value="TMS34962.1"/>
    <property type="molecule type" value="Genomic_DNA"/>
</dbReference>
<name>A0A4U8UPJ8_STECR</name>
<evidence type="ECO:0000313" key="1">
    <source>
        <dbReference type="EMBL" id="TMS34962.1"/>
    </source>
</evidence>
<evidence type="ECO:0000313" key="2">
    <source>
        <dbReference type="Proteomes" id="UP000298663"/>
    </source>
</evidence>
<organism evidence="1 2">
    <name type="scientific">Steinernema carpocapsae</name>
    <name type="common">Entomopathogenic nematode</name>
    <dbReference type="NCBI Taxonomy" id="34508"/>
    <lineage>
        <taxon>Eukaryota</taxon>
        <taxon>Metazoa</taxon>
        <taxon>Ecdysozoa</taxon>
        <taxon>Nematoda</taxon>
        <taxon>Chromadorea</taxon>
        <taxon>Rhabditida</taxon>
        <taxon>Tylenchina</taxon>
        <taxon>Panagrolaimomorpha</taxon>
        <taxon>Strongyloidoidea</taxon>
        <taxon>Steinernematidae</taxon>
        <taxon>Steinernema</taxon>
    </lineage>
</organism>
<dbReference type="AlphaFoldDB" id="A0A4U8UPJ8"/>
<dbReference type="Proteomes" id="UP000298663">
    <property type="component" value="Unassembled WGS sequence"/>
</dbReference>